<keyword evidence="6" id="KW-1185">Reference proteome</keyword>
<keyword evidence="3" id="KW-0804">Transcription</keyword>
<accession>A0ABS4DW05</accession>
<dbReference type="InterPro" id="IPR018062">
    <property type="entry name" value="HTH_AraC-typ_CS"/>
</dbReference>
<evidence type="ECO:0000256" key="1">
    <source>
        <dbReference type="ARBA" id="ARBA00023015"/>
    </source>
</evidence>
<keyword evidence="1" id="KW-0805">Transcription regulation</keyword>
<dbReference type="Gene3D" id="1.10.10.60">
    <property type="entry name" value="Homeodomain-like"/>
    <property type="match status" value="2"/>
</dbReference>
<keyword evidence="2" id="KW-0238">DNA-binding</keyword>
<proteinExistence type="predicted"/>
<dbReference type="Pfam" id="PF06719">
    <property type="entry name" value="AraC_N"/>
    <property type="match status" value="1"/>
</dbReference>
<evidence type="ECO:0000313" key="6">
    <source>
        <dbReference type="Proteomes" id="UP000759443"/>
    </source>
</evidence>
<evidence type="ECO:0000259" key="4">
    <source>
        <dbReference type="PROSITE" id="PS01124"/>
    </source>
</evidence>
<reference evidence="5 6" key="1">
    <citation type="submission" date="2021-03" db="EMBL/GenBank/DDBJ databases">
        <title>Genomic Encyclopedia of Type Strains, Phase IV (KMG-IV): sequencing the most valuable type-strain genomes for metagenomic binning, comparative biology and taxonomic classification.</title>
        <authorList>
            <person name="Goeker M."/>
        </authorList>
    </citation>
    <scope>NUCLEOTIDE SEQUENCE [LARGE SCALE GENOMIC DNA]</scope>
    <source>
        <strain evidence="5 6">DSM 21600</strain>
    </source>
</reference>
<gene>
    <name evidence="5" type="ORF">J2Z17_001294</name>
</gene>
<dbReference type="SUPFAM" id="SSF46689">
    <property type="entry name" value="Homeodomain-like"/>
    <property type="match status" value="2"/>
</dbReference>
<dbReference type="RefSeq" id="WP_209943316.1">
    <property type="nucleotide sequence ID" value="NZ_JAGGJU010000003.1"/>
</dbReference>
<dbReference type="InterPro" id="IPR018060">
    <property type="entry name" value="HTH_AraC"/>
</dbReference>
<dbReference type="PROSITE" id="PS01124">
    <property type="entry name" value="HTH_ARAC_FAMILY_2"/>
    <property type="match status" value="1"/>
</dbReference>
<dbReference type="Proteomes" id="UP000759443">
    <property type="component" value="Unassembled WGS sequence"/>
</dbReference>
<evidence type="ECO:0000256" key="2">
    <source>
        <dbReference type="ARBA" id="ARBA00023125"/>
    </source>
</evidence>
<dbReference type="Pfam" id="PF12833">
    <property type="entry name" value="HTH_18"/>
    <property type="match status" value="1"/>
</dbReference>
<protein>
    <submittedName>
        <fullName evidence="5">AraC-like DNA-binding protein</fullName>
    </submittedName>
</protein>
<comment type="caution">
    <text evidence="5">The sequence shown here is derived from an EMBL/GenBank/DDBJ whole genome shotgun (WGS) entry which is preliminary data.</text>
</comment>
<dbReference type="SMART" id="SM00342">
    <property type="entry name" value="HTH_ARAC"/>
    <property type="match status" value="1"/>
</dbReference>
<dbReference type="PANTHER" id="PTHR43436:SF1">
    <property type="entry name" value="TRANSCRIPTIONAL REGULATORY PROTEIN"/>
    <property type="match status" value="1"/>
</dbReference>
<dbReference type="InterPro" id="IPR009057">
    <property type="entry name" value="Homeodomain-like_sf"/>
</dbReference>
<evidence type="ECO:0000256" key="3">
    <source>
        <dbReference type="ARBA" id="ARBA00023163"/>
    </source>
</evidence>
<dbReference type="InterPro" id="IPR009594">
    <property type="entry name" value="Tscrpt_reg_HTH_AraC_N"/>
</dbReference>
<dbReference type="PROSITE" id="PS00041">
    <property type="entry name" value="HTH_ARAC_FAMILY_1"/>
    <property type="match status" value="1"/>
</dbReference>
<evidence type="ECO:0000313" key="5">
    <source>
        <dbReference type="EMBL" id="MBP1849873.1"/>
    </source>
</evidence>
<name>A0ABS4DW05_9HYPH</name>
<sequence>MIEELLQALRGYAERQSGDSPFVTTIDGVIVLRADHARPPSHLIHKPALCAVVQGAKVTSFGDRDYAYAAGKALVVSVEMPACGRVVAASPDEPFLGVVIEFDPGIMQEVMEGLDEPPAASGEPGAGALVADLDDRLADCVLRAVRLLETPKAIPMLYPAVMREICYWLLTGPHGGEIARLTLGNSHARRIVDAVHFLRDRFAETLRIDDLAAVAQLSPSAFHRQFKALTAMTPLQYQKRLRLLEARRLMLSGALNVETAAFQVGYESPSQFSREYARLFGTPPKKDITDLRQQAA</sequence>
<feature type="domain" description="HTH araC/xylS-type" evidence="4">
    <location>
        <begin position="192"/>
        <end position="290"/>
    </location>
</feature>
<dbReference type="PANTHER" id="PTHR43436">
    <property type="entry name" value="ARAC-FAMILY TRANSCRIPTIONAL REGULATOR"/>
    <property type="match status" value="1"/>
</dbReference>
<dbReference type="EMBL" id="JAGGJU010000003">
    <property type="protein sequence ID" value="MBP1849873.1"/>
    <property type="molecule type" value="Genomic_DNA"/>
</dbReference>
<organism evidence="5 6">
    <name type="scientific">Rhizobium halophytocola</name>
    <dbReference type="NCBI Taxonomy" id="735519"/>
    <lineage>
        <taxon>Bacteria</taxon>
        <taxon>Pseudomonadati</taxon>
        <taxon>Pseudomonadota</taxon>
        <taxon>Alphaproteobacteria</taxon>
        <taxon>Hyphomicrobiales</taxon>
        <taxon>Rhizobiaceae</taxon>
        <taxon>Rhizobium/Agrobacterium group</taxon>
        <taxon>Rhizobium</taxon>
    </lineage>
</organism>